<dbReference type="EMBL" id="OD004530">
    <property type="protein sequence ID" value="CAD7410121.1"/>
    <property type="molecule type" value="Genomic_DNA"/>
</dbReference>
<protein>
    <submittedName>
        <fullName evidence="1">Uncharacterized protein</fullName>
    </submittedName>
</protein>
<reference evidence="1" key="1">
    <citation type="submission" date="2020-11" db="EMBL/GenBank/DDBJ databases">
        <authorList>
            <person name="Tran Van P."/>
        </authorList>
    </citation>
    <scope>NUCLEOTIDE SEQUENCE</scope>
</reference>
<gene>
    <name evidence="1" type="ORF">TPSB3V08_LOCUS7196</name>
</gene>
<organism evidence="1">
    <name type="scientific">Timema poppense</name>
    <name type="common">Walking stick</name>
    <dbReference type="NCBI Taxonomy" id="170557"/>
    <lineage>
        <taxon>Eukaryota</taxon>
        <taxon>Metazoa</taxon>
        <taxon>Ecdysozoa</taxon>
        <taxon>Arthropoda</taxon>
        <taxon>Hexapoda</taxon>
        <taxon>Insecta</taxon>
        <taxon>Pterygota</taxon>
        <taxon>Neoptera</taxon>
        <taxon>Polyneoptera</taxon>
        <taxon>Phasmatodea</taxon>
        <taxon>Timematodea</taxon>
        <taxon>Timematoidea</taxon>
        <taxon>Timematidae</taxon>
        <taxon>Timema</taxon>
    </lineage>
</organism>
<accession>A0A7R9H6U4</accession>
<evidence type="ECO:0000313" key="1">
    <source>
        <dbReference type="EMBL" id="CAD7410121.1"/>
    </source>
</evidence>
<name>A0A7R9H6U4_TIMPO</name>
<dbReference type="AlphaFoldDB" id="A0A7R9H6U4"/>
<proteinExistence type="predicted"/>
<sequence length="154" mass="17843">MWGPDPGQMTWVCDRACYFVPAAAEAAGVPGKQRPPPGGEPSPCWTWPTLPADLLWWDQFPLLFVQFWESFQTKIIPSHAINVHLEWSVFIIYECREFVIPVYKSGSADQLFPGYRVRMTNKFENHCSKLGTEKAVYVCYEYSYFDETNSQWLC</sequence>